<keyword evidence="1" id="KW-1133">Transmembrane helix</keyword>
<protein>
    <submittedName>
        <fullName evidence="2">Uncharacterized protein</fullName>
    </submittedName>
</protein>
<keyword evidence="1" id="KW-0472">Membrane</keyword>
<dbReference type="Proteomes" id="UP001270004">
    <property type="component" value="Unassembled WGS sequence"/>
</dbReference>
<evidence type="ECO:0000256" key="1">
    <source>
        <dbReference type="SAM" id="Phobius"/>
    </source>
</evidence>
<proteinExistence type="predicted"/>
<feature type="transmembrane region" description="Helical" evidence="1">
    <location>
        <begin position="95"/>
        <end position="114"/>
    </location>
</feature>
<gene>
    <name evidence="2" type="ORF">SHY70_13095</name>
</gene>
<comment type="caution">
    <text evidence="2">The sequence shown here is derived from an EMBL/GenBank/DDBJ whole genome shotgun (WGS) entry which is preliminary data.</text>
</comment>
<sequence length="116" mass="12975">GQWGKKFTYAFVSVIDSLIMGIILDVFAVASFSTRLMIILMLGLSGFIAILSMIPTLENILFNFFKKLFGFIMASGLFTLGSIMFLWLYSLLNEIITTIFPGNPLLIAFSKVLVLY</sequence>
<keyword evidence="1" id="KW-0812">Transmembrane</keyword>
<name>A0AAW9DLH6_STRSU</name>
<evidence type="ECO:0000313" key="2">
    <source>
        <dbReference type="EMBL" id="MDX5039187.1"/>
    </source>
</evidence>
<feature type="transmembrane region" description="Helical" evidence="1">
    <location>
        <begin position="36"/>
        <end position="56"/>
    </location>
</feature>
<accession>A0AAW9DLH6</accession>
<dbReference type="EMBL" id="JAWWZK010000425">
    <property type="protein sequence ID" value="MDX5039187.1"/>
    <property type="molecule type" value="Genomic_DNA"/>
</dbReference>
<feature type="non-terminal residue" evidence="2">
    <location>
        <position position="116"/>
    </location>
</feature>
<feature type="non-terminal residue" evidence="2">
    <location>
        <position position="1"/>
    </location>
</feature>
<evidence type="ECO:0000313" key="3">
    <source>
        <dbReference type="Proteomes" id="UP001270004"/>
    </source>
</evidence>
<dbReference type="AlphaFoldDB" id="A0AAW9DLH6"/>
<feature type="transmembrane region" description="Helical" evidence="1">
    <location>
        <begin position="7"/>
        <end position="30"/>
    </location>
</feature>
<reference evidence="2" key="1">
    <citation type="submission" date="2023-11" db="EMBL/GenBank/DDBJ databases">
        <title>Antimicrobial resistance in invasive Streptococcus suis isolated in Spain and the associated genetic mechanisms.</title>
        <authorList>
            <person name="Uruen C."/>
            <person name="Arenas J.A."/>
        </authorList>
    </citation>
    <scope>NUCLEOTIDE SEQUENCE</scope>
    <source>
        <strain evidence="2">Ss_70</strain>
    </source>
</reference>
<organism evidence="2 3">
    <name type="scientific">Streptococcus suis</name>
    <dbReference type="NCBI Taxonomy" id="1307"/>
    <lineage>
        <taxon>Bacteria</taxon>
        <taxon>Bacillati</taxon>
        <taxon>Bacillota</taxon>
        <taxon>Bacilli</taxon>
        <taxon>Lactobacillales</taxon>
        <taxon>Streptococcaceae</taxon>
        <taxon>Streptococcus</taxon>
    </lineage>
</organism>
<feature type="transmembrane region" description="Helical" evidence="1">
    <location>
        <begin position="68"/>
        <end position="89"/>
    </location>
</feature>